<keyword evidence="2" id="KW-1185">Reference proteome</keyword>
<comment type="caution">
    <text evidence="1">The sequence shown here is derived from an EMBL/GenBank/DDBJ whole genome shotgun (WGS) entry which is preliminary data.</text>
</comment>
<evidence type="ECO:0000313" key="2">
    <source>
        <dbReference type="Proteomes" id="UP000654108"/>
    </source>
</evidence>
<protein>
    <submittedName>
        <fullName evidence="1">Uncharacterized protein</fullName>
    </submittedName>
</protein>
<proteinExistence type="predicted"/>
<gene>
    <name evidence="1" type="ORF">IC608_12295</name>
</gene>
<sequence>MTNYNAPAELYPGRHHSSPRAARYQRFPSLAEAVQFTVEELPVRLQASSLIEADEIRYGGDAIRGLYFSEDYPLRRALTQRAS</sequence>
<dbReference type="Proteomes" id="UP000654108">
    <property type="component" value="Unassembled WGS sequence"/>
</dbReference>
<evidence type="ECO:0000313" key="1">
    <source>
        <dbReference type="EMBL" id="MBD8066250.1"/>
    </source>
</evidence>
<reference evidence="1" key="1">
    <citation type="submission" date="2020-09" db="EMBL/GenBank/DDBJ databases">
        <title>Genome seq and assembly of Devosia sp.</title>
        <authorList>
            <person name="Chhetri G."/>
        </authorList>
    </citation>
    <scope>NUCLEOTIDE SEQUENCE</scope>
    <source>
        <strain evidence="1">PTR5</strain>
    </source>
</reference>
<dbReference type="AlphaFoldDB" id="A0A927FTZ9"/>
<accession>A0A927FTZ9</accession>
<dbReference type="EMBL" id="JACYFU010000003">
    <property type="protein sequence ID" value="MBD8066250.1"/>
    <property type="molecule type" value="Genomic_DNA"/>
</dbReference>
<dbReference type="RefSeq" id="WP_191775761.1">
    <property type="nucleotide sequence ID" value="NZ_JACYFU010000003.1"/>
</dbReference>
<organism evidence="1 2">
    <name type="scientific">Devosia oryzisoli</name>
    <dbReference type="NCBI Taxonomy" id="2774138"/>
    <lineage>
        <taxon>Bacteria</taxon>
        <taxon>Pseudomonadati</taxon>
        <taxon>Pseudomonadota</taxon>
        <taxon>Alphaproteobacteria</taxon>
        <taxon>Hyphomicrobiales</taxon>
        <taxon>Devosiaceae</taxon>
        <taxon>Devosia</taxon>
    </lineage>
</organism>
<name>A0A927FTZ9_9HYPH</name>